<evidence type="ECO:0000256" key="4">
    <source>
        <dbReference type="ARBA" id="ARBA00023002"/>
    </source>
</evidence>
<evidence type="ECO:0000256" key="1">
    <source>
        <dbReference type="ARBA" id="ARBA00001917"/>
    </source>
</evidence>
<dbReference type="eggNOG" id="COG0259">
    <property type="taxonomic scope" value="Bacteria"/>
</dbReference>
<dbReference type="STRING" id="641524.ADICYQ_4639"/>
<dbReference type="InterPro" id="IPR000659">
    <property type="entry name" value="Pyridox_Oxase"/>
</dbReference>
<dbReference type="EMBL" id="ATNM01000147">
    <property type="protein sequence ID" value="EPR66505.1"/>
    <property type="molecule type" value="Genomic_DNA"/>
</dbReference>
<proteinExistence type="predicted"/>
<dbReference type="PANTHER" id="PTHR10851">
    <property type="entry name" value="PYRIDOXINE-5-PHOSPHATE OXIDASE"/>
    <property type="match status" value="1"/>
</dbReference>
<organism evidence="6 7">
    <name type="scientific">Cyclobacterium qasimii M12-11B</name>
    <dbReference type="NCBI Taxonomy" id="641524"/>
    <lineage>
        <taxon>Bacteria</taxon>
        <taxon>Pseudomonadati</taxon>
        <taxon>Bacteroidota</taxon>
        <taxon>Cytophagia</taxon>
        <taxon>Cytophagales</taxon>
        <taxon>Cyclobacteriaceae</taxon>
        <taxon>Cyclobacterium</taxon>
    </lineage>
</organism>
<dbReference type="OrthoDB" id="1493996at2"/>
<dbReference type="PANTHER" id="PTHR10851:SF3">
    <property type="entry name" value="PYRIDOXINE_PYRIDOXAMINE 5'-PHOSPHATE OXIDASE 2"/>
    <property type="match status" value="1"/>
</dbReference>
<dbReference type="Pfam" id="PF12766">
    <property type="entry name" value="Pyridox_oxase_2"/>
    <property type="match status" value="1"/>
</dbReference>
<comment type="cofactor">
    <cofactor evidence="1">
        <name>FMN</name>
        <dbReference type="ChEBI" id="CHEBI:58210"/>
    </cofactor>
</comment>
<keyword evidence="2" id="KW-0285">Flavoprotein</keyword>
<dbReference type="Proteomes" id="UP000014974">
    <property type="component" value="Unassembled WGS sequence"/>
</dbReference>
<keyword evidence="4" id="KW-0560">Oxidoreductase</keyword>
<protein>
    <submittedName>
        <fullName evidence="6">Pyridoxamine 5'-phosphate oxidase-related, FMN-binding protein</fullName>
    </submittedName>
</protein>
<evidence type="ECO:0000313" key="7">
    <source>
        <dbReference type="Proteomes" id="UP000014974"/>
    </source>
</evidence>
<dbReference type="GO" id="GO:0004733">
    <property type="term" value="F:pyridoxamine phosphate oxidase activity"/>
    <property type="evidence" value="ECO:0007669"/>
    <property type="project" value="InterPro"/>
</dbReference>
<dbReference type="SUPFAM" id="SSF50475">
    <property type="entry name" value="FMN-binding split barrel"/>
    <property type="match status" value="1"/>
</dbReference>
<dbReference type="RefSeq" id="WP_020889730.1">
    <property type="nucleotide sequence ID" value="NZ_ATNM01000147.1"/>
</dbReference>
<name>S7V895_9BACT</name>
<evidence type="ECO:0000256" key="2">
    <source>
        <dbReference type="ARBA" id="ARBA00022630"/>
    </source>
</evidence>
<dbReference type="GO" id="GO:0008615">
    <property type="term" value="P:pyridoxine biosynthetic process"/>
    <property type="evidence" value="ECO:0007669"/>
    <property type="project" value="InterPro"/>
</dbReference>
<evidence type="ECO:0000259" key="5">
    <source>
        <dbReference type="Pfam" id="PF12766"/>
    </source>
</evidence>
<feature type="domain" description="Pyridoxamine 5'-phosphate oxidase Alr4036 family FMN-binding" evidence="5">
    <location>
        <begin position="22"/>
        <end position="102"/>
    </location>
</feature>
<sequence>MLFTASSSQKEVWSIIKNHLHLGASDPKHPFHFVNLCTLDGDQPDSRYVVLREVNAALQLFIYTDSRSEKIAQINKNPNVSLLFYHAEERCQVKINGKANIVSNTEIHKEHWKSIQKDAQKGYQSILAPKTTVSRPEEGWEQKSDFQSKNFSVISILPDQIECLQLDRRGHLRIAFDKVKITGFQLGWSLDILTIYIARWA</sequence>
<dbReference type="InterPro" id="IPR024624">
    <property type="entry name" value="Pyridox_Oxase_Alr4036_FMN-bd"/>
</dbReference>
<accession>S7V895</accession>
<dbReference type="AlphaFoldDB" id="S7V895"/>
<dbReference type="InterPro" id="IPR012349">
    <property type="entry name" value="Split_barrel_FMN-bd"/>
</dbReference>
<evidence type="ECO:0000256" key="3">
    <source>
        <dbReference type="ARBA" id="ARBA00022643"/>
    </source>
</evidence>
<dbReference type="GO" id="GO:0010181">
    <property type="term" value="F:FMN binding"/>
    <property type="evidence" value="ECO:0007669"/>
    <property type="project" value="InterPro"/>
</dbReference>
<comment type="caution">
    <text evidence="6">The sequence shown here is derived from an EMBL/GenBank/DDBJ whole genome shotgun (WGS) entry which is preliminary data.</text>
</comment>
<evidence type="ECO:0000313" key="6">
    <source>
        <dbReference type="EMBL" id="EPR66505.1"/>
    </source>
</evidence>
<keyword evidence="3" id="KW-0288">FMN</keyword>
<reference evidence="6 7" key="1">
    <citation type="journal article" date="2013" name="Genome Announc.">
        <title>Draft Genome Sequence of Cyclobacterium qasimii Strain M12-11BT, Isolated from Arctic Marine Sediment.</title>
        <authorList>
            <person name="Shivaji S."/>
            <person name="Ara S."/>
            <person name="Singh A."/>
            <person name="Kumar Pinnaka A."/>
        </authorList>
    </citation>
    <scope>NUCLEOTIDE SEQUENCE [LARGE SCALE GENOMIC DNA]</scope>
    <source>
        <strain evidence="6 7">M12-11B</strain>
    </source>
</reference>
<gene>
    <name evidence="6" type="ORF">ADICYQ_4639</name>
</gene>
<dbReference type="Gene3D" id="2.30.110.10">
    <property type="entry name" value="Electron Transport, Fmn-binding Protein, Chain A"/>
    <property type="match status" value="1"/>
</dbReference>